<organism evidence="1 2">
    <name type="scientific">Lactuca virosa</name>
    <dbReference type="NCBI Taxonomy" id="75947"/>
    <lineage>
        <taxon>Eukaryota</taxon>
        <taxon>Viridiplantae</taxon>
        <taxon>Streptophyta</taxon>
        <taxon>Embryophyta</taxon>
        <taxon>Tracheophyta</taxon>
        <taxon>Spermatophyta</taxon>
        <taxon>Magnoliopsida</taxon>
        <taxon>eudicotyledons</taxon>
        <taxon>Gunneridae</taxon>
        <taxon>Pentapetalae</taxon>
        <taxon>asterids</taxon>
        <taxon>campanulids</taxon>
        <taxon>Asterales</taxon>
        <taxon>Asteraceae</taxon>
        <taxon>Cichorioideae</taxon>
        <taxon>Cichorieae</taxon>
        <taxon>Lactucinae</taxon>
        <taxon>Lactuca</taxon>
    </lineage>
</organism>
<protein>
    <recommendedName>
        <fullName evidence="3">Retrotransposon gag domain-containing protein</fullName>
    </recommendedName>
</protein>
<dbReference type="AlphaFoldDB" id="A0AAU9NZ52"/>
<gene>
    <name evidence="1" type="ORF">LVIROSA_LOCUS29082</name>
</gene>
<dbReference type="Proteomes" id="UP001157418">
    <property type="component" value="Unassembled WGS sequence"/>
</dbReference>
<comment type="caution">
    <text evidence="1">The sequence shown here is derived from an EMBL/GenBank/DDBJ whole genome shotgun (WGS) entry which is preliminary data.</text>
</comment>
<evidence type="ECO:0008006" key="3">
    <source>
        <dbReference type="Google" id="ProtNLM"/>
    </source>
</evidence>
<name>A0AAU9NZ52_9ASTR</name>
<dbReference type="EMBL" id="CAKMRJ010005412">
    <property type="protein sequence ID" value="CAH1443142.1"/>
    <property type="molecule type" value="Genomic_DNA"/>
</dbReference>
<proteinExistence type="predicted"/>
<accession>A0AAU9NZ52</accession>
<evidence type="ECO:0000313" key="1">
    <source>
        <dbReference type="EMBL" id="CAH1443142.1"/>
    </source>
</evidence>
<evidence type="ECO:0000313" key="2">
    <source>
        <dbReference type="Proteomes" id="UP001157418"/>
    </source>
</evidence>
<sequence length="111" mass="12306">MYGTLTQPLLQTILKPDAPAAEVWKSIEALFLENKESKAMELDDEIRSITIGDSTIVQYCTRIKSIADILANIEALVPERNLVIYVINGLSLKVCSCGYHHLTSETIPDLS</sequence>
<dbReference type="PANTHER" id="PTHR47481">
    <property type="match status" value="1"/>
</dbReference>
<keyword evidence="2" id="KW-1185">Reference proteome</keyword>
<reference evidence="1 2" key="1">
    <citation type="submission" date="2022-01" db="EMBL/GenBank/DDBJ databases">
        <authorList>
            <person name="Xiong W."/>
            <person name="Schranz E."/>
        </authorList>
    </citation>
    <scope>NUCLEOTIDE SEQUENCE [LARGE SCALE GENOMIC DNA]</scope>
</reference>
<dbReference type="PANTHER" id="PTHR47481:SF41">
    <property type="entry name" value="COPIA-LIKE POLYPROTEIN_RETROTRANSPOSON"/>
    <property type="match status" value="1"/>
</dbReference>